<proteinExistence type="inferred from homology"/>
<keyword evidence="12" id="KW-1185">Reference proteome</keyword>
<dbReference type="EC" id="3.1.-.-" evidence="11"/>
<feature type="compositionally biased region" description="Gly residues" evidence="8">
    <location>
        <begin position="24"/>
        <end position="36"/>
    </location>
</feature>
<evidence type="ECO:0000256" key="5">
    <source>
        <dbReference type="ARBA" id="ARBA00022801"/>
    </source>
</evidence>
<dbReference type="InterPro" id="IPR037146">
    <property type="entry name" value="Colicin/pyocin_DNase_dom_sf"/>
</dbReference>
<keyword evidence="6" id="KW-0044">Antibiotic</keyword>
<dbReference type="SUPFAM" id="SSF54060">
    <property type="entry name" value="His-Me finger endonucleases"/>
    <property type="match status" value="1"/>
</dbReference>
<dbReference type="InterPro" id="IPR036302">
    <property type="entry name" value="Pyosin/cloacin_T_dom_sf"/>
</dbReference>
<feature type="domain" description="Pyosin/cloacin translocation" evidence="10">
    <location>
        <begin position="595"/>
        <end position="735"/>
    </location>
</feature>
<protein>
    <submittedName>
        <fullName evidence="11">Colicin/pyocin immunity family protein</fullName>
        <ecNumber evidence="11">3.1.-.-</ecNumber>
    </submittedName>
</protein>
<feature type="domain" description="Pyosin/cloacin translocation" evidence="9">
    <location>
        <begin position="23"/>
        <end position="283"/>
    </location>
</feature>
<comment type="caution">
    <text evidence="11">The sequence shown here is derived from an EMBL/GenBank/DDBJ whole genome shotgun (WGS) entry which is preliminary data.</text>
</comment>
<evidence type="ECO:0000256" key="8">
    <source>
        <dbReference type="SAM" id="MobiDB-lite"/>
    </source>
</evidence>
<evidence type="ECO:0000259" key="9">
    <source>
        <dbReference type="Pfam" id="PF03515"/>
    </source>
</evidence>
<evidence type="ECO:0000313" key="12">
    <source>
        <dbReference type="Proteomes" id="UP000047420"/>
    </source>
</evidence>
<evidence type="ECO:0000256" key="4">
    <source>
        <dbReference type="ARBA" id="ARBA00022759"/>
    </source>
</evidence>
<feature type="region of interest" description="Disordered" evidence="8">
    <location>
        <begin position="451"/>
        <end position="481"/>
    </location>
</feature>
<evidence type="ECO:0000256" key="7">
    <source>
        <dbReference type="ARBA" id="ARBA00023048"/>
    </source>
</evidence>
<keyword evidence="5 11" id="KW-0378">Hydrolase</keyword>
<dbReference type="SUPFAM" id="SSF69369">
    <property type="entry name" value="Cloacin translocation domain"/>
    <property type="match status" value="2"/>
</dbReference>
<accession>A0ABP1ZDP9</accession>
<keyword evidence="2" id="KW-0929">Antimicrobial</keyword>
<feature type="compositionally biased region" description="Polar residues" evidence="8">
    <location>
        <begin position="1"/>
        <end position="19"/>
    </location>
</feature>
<organism evidence="11 12">
    <name type="scientific">Yersinia wautersii</name>
    <dbReference type="NCBI Taxonomy" id="1341643"/>
    <lineage>
        <taxon>Bacteria</taxon>
        <taxon>Pseudomonadati</taxon>
        <taxon>Pseudomonadota</taxon>
        <taxon>Gammaproteobacteria</taxon>
        <taxon>Enterobacterales</taxon>
        <taxon>Yersiniaceae</taxon>
        <taxon>Yersinia</taxon>
    </lineage>
</organism>
<evidence type="ECO:0000313" key="11">
    <source>
        <dbReference type="EMBL" id="CRG49789.1"/>
    </source>
</evidence>
<dbReference type="Pfam" id="PF21431">
    <property type="entry name" value="Col-Pyo_DNase"/>
    <property type="match status" value="1"/>
</dbReference>
<dbReference type="EMBL" id="CVMG01000008">
    <property type="protein sequence ID" value="CRG49789.1"/>
    <property type="molecule type" value="Genomic_DNA"/>
</dbReference>
<keyword evidence="7" id="KW-0078">Bacteriocin</keyword>
<evidence type="ECO:0000256" key="1">
    <source>
        <dbReference type="ARBA" id="ARBA00006811"/>
    </source>
</evidence>
<dbReference type="Pfam" id="PF06958">
    <property type="entry name" value="Pyocin_S"/>
    <property type="match status" value="1"/>
</dbReference>
<sequence length="870" mass="95004">MRNGNESSRSDSMTVSGSRPSGVHWGGGGGRGNNGGGDRHSSHKAVNKPKVDLLKTPEMQAYMAVGGMPAVITLIDNVWGITLTRHSVMSFLETNLSRVGAWAMRTSPIGVAVLGMMPSKIALDPPIGHYFTTPALPANRVTDTPKEALQVATDVVVNVRISDVTDAGVQHAVLHKTPVAIQRIPVVKAIATIRPNVFTAAVPGITPMHISVVDTIASENEAKLAAPTGKPTVTPIESTPVREFSLPVGRHTHDAIIVFPDSVDVEPIYLSVIRITSTHEIRQEAYNTYEIAKTEREVAERNRVQKKPFGSFIEEMTLQKTLTDSQVAETAAHIILLESKLTLLRQEEGQAWHQREHLIRIRGNKKFKYLHEVHGLRKLAQAKQGEIDVINQSIAKLKTEEMGLLMQQQRVNADLETAKITEPQRVENAHLTAEAAEKAARDRRISEEIAATEAKRQRMENERLAEQERQRVEGPKQQVSEASCAQQASAWQNRFTLPALQPSGSAQYSFAASGMSAVVLSLREAAELHNSFLAAQEQLSAIATTSASGSVAAMIALGIYQTKVGESSERPPGWNVNPKFVGSISLSAMGLPATESLALQGEMALPVRMRIIDAKDWIGCTEIYAVKTGVAGVLPKVKVGAAQYDESTGVYTFTTDSTPPRTLIFTPAQPPGAETRPILAPPGSAPATLQHTGEMIIKPVITPTILPLPQLYARDFHDYIIWFPADSGLEPVYVYLKSPRDEPGVVTGRGERITGIWLAGAGKDMGAPIPAQIADKLRGRRFSNFGRFRAAFWKVVGEDPNLVKYFKSGNLGNIKNGKAPSPKEREQVGRRVKYELHHLKPISKNGAVYHIENIRVLTPKRHIDIHKGVE</sequence>
<dbReference type="InterPro" id="IPR044925">
    <property type="entry name" value="His-Me_finger_sf"/>
</dbReference>
<dbReference type="InterPro" id="IPR024575">
    <property type="entry name" value="Cloacin_colicin"/>
</dbReference>
<evidence type="ECO:0000256" key="2">
    <source>
        <dbReference type="ARBA" id="ARBA00022529"/>
    </source>
</evidence>
<evidence type="ECO:0000256" key="3">
    <source>
        <dbReference type="ARBA" id="ARBA00022722"/>
    </source>
</evidence>
<dbReference type="Pfam" id="PF03515">
    <property type="entry name" value="Cloacin"/>
    <property type="match status" value="1"/>
</dbReference>
<dbReference type="InterPro" id="IPR016128">
    <property type="entry name" value="Pyosin/cloacin_T_dom"/>
</dbReference>
<dbReference type="GO" id="GO:0016787">
    <property type="term" value="F:hydrolase activity"/>
    <property type="evidence" value="ECO:0007669"/>
    <property type="project" value="UniProtKB-KW"/>
</dbReference>
<keyword evidence="3" id="KW-0540">Nuclease</keyword>
<gene>
    <name evidence="11" type="primary">pys2_1</name>
    <name evidence="11" type="ORF">ERS008478_01327</name>
</gene>
<keyword evidence="4" id="KW-0255">Endonuclease</keyword>
<dbReference type="Proteomes" id="UP000047420">
    <property type="component" value="Unassembled WGS sequence"/>
</dbReference>
<feature type="region of interest" description="Disordered" evidence="8">
    <location>
        <begin position="1"/>
        <end position="51"/>
    </location>
</feature>
<reference evidence="11 12" key="1">
    <citation type="submission" date="2015-03" db="EMBL/GenBank/DDBJ databases">
        <authorList>
            <consortium name="Pathogen Informatics"/>
            <person name="Murphy D."/>
        </authorList>
    </citation>
    <scope>NUCLEOTIDE SEQUENCE [LARGE SCALE GENOMIC DNA]</scope>
    <source>
        <strain evidence="11 12">WP-931201</strain>
    </source>
</reference>
<dbReference type="PRINTS" id="PR01295">
    <property type="entry name" value="CLOACIN"/>
</dbReference>
<feature type="compositionally biased region" description="Basic and acidic residues" evidence="8">
    <location>
        <begin position="451"/>
        <end position="474"/>
    </location>
</feature>
<comment type="similarity">
    <text evidence="1">Belongs to the colicin/pyosin nuclease family.</text>
</comment>
<evidence type="ECO:0000259" key="10">
    <source>
        <dbReference type="Pfam" id="PF06958"/>
    </source>
</evidence>
<name>A0ABP1ZDP9_9GAMM</name>
<evidence type="ECO:0000256" key="6">
    <source>
        <dbReference type="ARBA" id="ARBA00023022"/>
    </source>
</evidence>
<dbReference type="Gene3D" id="3.90.540.10">
    <property type="entry name" value="Colicin/pyocin, DNase domain"/>
    <property type="match status" value="1"/>
</dbReference>